<evidence type="ECO:0000256" key="5">
    <source>
        <dbReference type="ARBA" id="ARBA00022692"/>
    </source>
</evidence>
<keyword evidence="6 8" id="KW-1133">Transmembrane helix</keyword>
<comment type="subcellular location">
    <subcellularLocation>
        <location evidence="1 8">Cell membrane</location>
        <topology evidence="1 8">Multi-pass membrane protein</topology>
    </subcellularLocation>
</comment>
<keyword evidence="5 8" id="KW-0812">Transmembrane</keyword>
<accession>A0A6I2U7N1</accession>
<feature type="transmembrane region" description="Helical" evidence="8">
    <location>
        <begin position="293"/>
        <end position="315"/>
    </location>
</feature>
<gene>
    <name evidence="10" type="ORF">FYJ84_00700</name>
</gene>
<dbReference type="Pfam" id="PF12698">
    <property type="entry name" value="ABC2_membrane_3"/>
    <property type="match status" value="1"/>
</dbReference>
<evidence type="ECO:0000313" key="10">
    <source>
        <dbReference type="EMBL" id="MSU07518.1"/>
    </source>
</evidence>
<dbReference type="InterPro" id="IPR000412">
    <property type="entry name" value="ABC_2_transport"/>
</dbReference>
<evidence type="ECO:0000256" key="4">
    <source>
        <dbReference type="ARBA" id="ARBA00022475"/>
    </source>
</evidence>
<evidence type="ECO:0000256" key="3">
    <source>
        <dbReference type="ARBA" id="ARBA00022448"/>
    </source>
</evidence>
<keyword evidence="3 8" id="KW-0813">Transport</keyword>
<keyword evidence="4 8" id="KW-1003">Cell membrane</keyword>
<feature type="transmembrane region" description="Helical" evidence="8">
    <location>
        <begin position="182"/>
        <end position="206"/>
    </location>
</feature>
<evidence type="ECO:0000259" key="9">
    <source>
        <dbReference type="PROSITE" id="PS51012"/>
    </source>
</evidence>
<dbReference type="GO" id="GO:0043190">
    <property type="term" value="C:ATP-binding cassette (ABC) transporter complex"/>
    <property type="evidence" value="ECO:0007669"/>
    <property type="project" value="InterPro"/>
</dbReference>
<feature type="transmembrane region" description="Helical" evidence="8">
    <location>
        <begin position="227"/>
        <end position="253"/>
    </location>
</feature>
<dbReference type="InterPro" id="IPR013525">
    <property type="entry name" value="ABC2_TM"/>
</dbReference>
<dbReference type="Gene3D" id="3.40.1710.10">
    <property type="entry name" value="abc type-2 transporter like domain"/>
    <property type="match status" value="1"/>
</dbReference>
<evidence type="ECO:0000256" key="8">
    <source>
        <dbReference type="RuleBase" id="RU361157"/>
    </source>
</evidence>
<keyword evidence="11" id="KW-1185">Reference proteome</keyword>
<dbReference type="PRINTS" id="PR00164">
    <property type="entry name" value="ABC2TRNSPORT"/>
</dbReference>
<dbReference type="PANTHER" id="PTHR30294:SF44">
    <property type="entry name" value="MULTIDRUG ABC TRANSPORTER PERMEASE YBHR-RELATED"/>
    <property type="match status" value="1"/>
</dbReference>
<dbReference type="AlphaFoldDB" id="A0A6I2U7N1"/>
<evidence type="ECO:0000256" key="7">
    <source>
        <dbReference type="ARBA" id="ARBA00023136"/>
    </source>
</evidence>
<dbReference type="PANTHER" id="PTHR30294">
    <property type="entry name" value="MEMBRANE COMPONENT OF ABC TRANSPORTER YHHJ-RELATED"/>
    <property type="match status" value="1"/>
</dbReference>
<proteinExistence type="inferred from homology"/>
<feature type="transmembrane region" description="Helical" evidence="8">
    <location>
        <begin position="354"/>
        <end position="373"/>
    </location>
</feature>
<dbReference type="EMBL" id="VUNR01000001">
    <property type="protein sequence ID" value="MSU07518.1"/>
    <property type="molecule type" value="Genomic_DNA"/>
</dbReference>
<evidence type="ECO:0000256" key="1">
    <source>
        <dbReference type="ARBA" id="ARBA00004651"/>
    </source>
</evidence>
<dbReference type="GO" id="GO:0140359">
    <property type="term" value="F:ABC-type transporter activity"/>
    <property type="evidence" value="ECO:0007669"/>
    <property type="project" value="InterPro"/>
</dbReference>
<feature type="transmembrane region" description="Helical" evidence="8">
    <location>
        <begin position="265"/>
        <end position="286"/>
    </location>
</feature>
<sequence>MWQEKLVVFVRRLLFMCQKELLTTLKDKRMRAMMVVPALMQGFLFGYAASYNLDNVPYAVVDESHSEASRSLLGHFAGSGCFQQAAYLTSPHELGSLIDSEQIIMAVVIPRDFEQKLQRGELAEVQVIADGRNSSVAGMATGYAGQVVAAWNRERLAEAGLTGGQVEVRSRTWFNPNQITRWIFSPGLIAMIAFVQVLLLAGMSIAREREQGTFDQLMVTPLSPAEILLGKAVPPMLIGLVQSTILFCIARFWFQIPFAGSLVTLYLALILFIFSLIGVGLMISAISDSMQQVMVYLMVLMMPMVLLSGLTTPVINMPDVLQYATYADPLRFAVDAVRRIYLEGAAAGELLGDFVPLLIIAAVTLPLSGWLFYNKTV</sequence>
<reference evidence="10 11" key="1">
    <citation type="submission" date="2019-08" db="EMBL/GenBank/DDBJ databases">
        <title>In-depth cultivation of the pig gut microbiome towards novel bacterial diversity and tailored functional studies.</title>
        <authorList>
            <person name="Wylensek D."/>
            <person name="Hitch T.C.A."/>
            <person name="Clavel T."/>
        </authorList>
    </citation>
    <scope>NUCLEOTIDE SEQUENCE [LARGE SCALE GENOMIC DNA]</scope>
    <source>
        <strain evidence="10 11">WCA-693-APC-5D-A</strain>
    </source>
</reference>
<dbReference type="PROSITE" id="PS51012">
    <property type="entry name" value="ABC_TM2"/>
    <property type="match status" value="1"/>
</dbReference>
<evidence type="ECO:0000313" key="11">
    <source>
        <dbReference type="Proteomes" id="UP000433181"/>
    </source>
</evidence>
<evidence type="ECO:0000256" key="2">
    <source>
        <dbReference type="ARBA" id="ARBA00007783"/>
    </source>
</evidence>
<comment type="caution">
    <text evidence="8">Lacks conserved residue(s) required for the propagation of feature annotation.</text>
</comment>
<dbReference type="InterPro" id="IPR047817">
    <property type="entry name" value="ABC2_TM_bact-type"/>
</dbReference>
<dbReference type="Proteomes" id="UP000433181">
    <property type="component" value="Unassembled WGS sequence"/>
</dbReference>
<evidence type="ECO:0000256" key="6">
    <source>
        <dbReference type="ARBA" id="ARBA00022989"/>
    </source>
</evidence>
<feature type="domain" description="ABC transmembrane type-2" evidence="9">
    <location>
        <begin position="137"/>
        <end position="375"/>
    </location>
</feature>
<dbReference type="InterPro" id="IPR051449">
    <property type="entry name" value="ABC-2_transporter_component"/>
</dbReference>
<protein>
    <recommendedName>
        <fullName evidence="8">Transport permease protein</fullName>
    </recommendedName>
</protein>
<name>A0A6I2U7N1_9FIRM</name>
<comment type="caution">
    <text evidence="10">The sequence shown here is derived from an EMBL/GenBank/DDBJ whole genome shotgun (WGS) entry which is preliminary data.</text>
</comment>
<organism evidence="10 11">
    <name type="scientific">Anaerovibrio slackiae</name>
    <dbReference type="NCBI Taxonomy" id="2652309"/>
    <lineage>
        <taxon>Bacteria</taxon>
        <taxon>Bacillati</taxon>
        <taxon>Bacillota</taxon>
        <taxon>Negativicutes</taxon>
        <taxon>Selenomonadales</taxon>
        <taxon>Selenomonadaceae</taxon>
        <taxon>Anaerovibrio</taxon>
    </lineage>
</organism>
<keyword evidence="7 8" id="KW-0472">Membrane</keyword>
<comment type="similarity">
    <text evidence="2 8">Belongs to the ABC-2 integral membrane protein family.</text>
</comment>